<keyword evidence="2" id="KW-1185">Reference proteome</keyword>
<evidence type="ECO:0000313" key="2">
    <source>
        <dbReference type="Proteomes" id="UP000216021"/>
    </source>
</evidence>
<dbReference type="EMBL" id="MOXD01000004">
    <property type="protein sequence ID" value="OMQ23843.1"/>
    <property type="molecule type" value="Genomic_DNA"/>
</dbReference>
<organism evidence="1 2">
    <name type="scientific">Serratia oryzae</name>
    <dbReference type="NCBI Taxonomy" id="2034155"/>
    <lineage>
        <taxon>Bacteria</taxon>
        <taxon>Pseudomonadati</taxon>
        <taxon>Pseudomonadota</taxon>
        <taxon>Gammaproteobacteria</taxon>
        <taxon>Enterobacterales</taxon>
        <taxon>Yersiniaceae</taxon>
        <taxon>Serratia</taxon>
    </lineage>
</organism>
<dbReference type="PROSITE" id="PS51257">
    <property type="entry name" value="PROKAR_LIPOPROTEIN"/>
    <property type="match status" value="1"/>
</dbReference>
<protein>
    <recommendedName>
        <fullName evidence="3">YjbF family lipoprotein</fullName>
    </recommendedName>
</protein>
<dbReference type="Pfam" id="PF11102">
    <property type="entry name" value="YjbF"/>
    <property type="match status" value="1"/>
</dbReference>
<dbReference type="Proteomes" id="UP000216021">
    <property type="component" value="Unassembled WGS sequence"/>
</dbReference>
<name>A0A1S8CKV9_9GAMM</name>
<evidence type="ECO:0008006" key="3">
    <source>
        <dbReference type="Google" id="ProtNLM"/>
    </source>
</evidence>
<accession>A0A1S8CKV9</accession>
<gene>
    <name evidence="1" type="ORF">BMI79_08280</name>
</gene>
<dbReference type="SUPFAM" id="SSF159270">
    <property type="entry name" value="YmcC-like"/>
    <property type="match status" value="1"/>
</dbReference>
<dbReference type="Gene3D" id="2.40.360.10">
    <property type="entry name" value="YmcC-like"/>
    <property type="match status" value="1"/>
</dbReference>
<sequence>MRYLPLLIICLSLQACTSAQKNVNDAIYHLMFESSDVELTDQEVQNLSKPSAYVRIDDQLQIVMVLGAFENGEEKWVSQDRTLMALRNGRVVKTLGWKDNLLSVSNLEQDPLADPLRLADGARWSYMISWTEDNQVRSGYAESVFHRLEDKPLITGGKSQTYHVIEETVNVDGMGKSWVNRFWVDRQTGTVVKSVQSMGADYFPIEITLLKQRHNEKN</sequence>
<dbReference type="InterPro" id="IPR023373">
    <property type="entry name" value="YmcC_sf"/>
</dbReference>
<dbReference type="AlphaFoldDB" id="A0A1S8CKV9"/>
<proteinExistence type="predicted"/>
<comment type="caution">
    <text evidence="1">The sequence shown here is derived from an EMBL/GenBank/DDBJ whole genome shotgun (WGS) entry which is preliminary data.</text>
</comment>
<reference evidence="1 2" key="1">
    <citation type="submission" date="2016-11" db="EMBL/GenBank/DDBJ databases">
        <title>Rahnella oryzae sp. nov., isolated from rice root.</title>
        <authorList>
            <person name="Zhang X.-X."/>
            <person name="Zhang J."/>
        </authorList>
    </citation>
    <scope>NUCLEOTIDE SEQUENCE [LARGE SCALE GENOMIC DNA]</scope>
    <source>
        <strain evidence="1 2">J11-6</strain>
    </source>
</reference>
<evidence type="ECO:0000313" key="1">
    <source>
        <dbReference type="EMBL" id="OMQ23843.1"/>
    </source>
</evidence>
<dbReference type="STRING" id="2034155.BMI79_08280"/>
<dbReference type="InterPro" id="IPR021308">
    <property type="entry name" value="GfcB"/>
</dbReference>